<dbReference type="InterPro" id="IPR009335">
    <property type="entry name" value="T3SS_HrpE/ATPase_suE"/>
</dbReference>
<dbReference type="Gene3D" id="1.20.5.2950">
    <property type="match status" value="1"/>
</dbReference>
<dbReference type="STRING" id="29542.A6070_00610"/>
<dbReference type="Pfam" id="PF06188">
    <property type="entry name" value="HrpE"/>
    <property type="match status" value="1"/>
</dbReference>
<dbReference type="Proteomes" id="UP000182264">
    <property type="component" value="Chromosome"/>
</dbReference>
<keyword evidence="2" id="KW-1185">Reference proteome</keyword>
<accession>A0A1L3GGD5</accession>
<reference evidence="1 2" key="1">
    <citation type="journal article" date="2017" name="Genome Announc.">
        <title>Complete Genome Sequences of Two Acetylene-Fermenting Pelobacter acetylenicus Strains.</title>
        <authorList>
            <person name="Sutton J.M."/>
            <person name="Baesman S.M."/>
            <person name="Fierst J.L."/>
            <person name="Poret-Peterson A.T."/>
            <person name="Oremland R.S."/>
            <person name="Dunlap D.S."/>
            <person name="Akob D.M."/>
        </authorList>
    </citation>
    <scope>NUCLEOTIDE SEQUENCE [LARGE SCALE GENOMIC DNA]</scope>
    <source>
        <strain evidence="1 2">DSM 3247</strain>
    </source>
</reference>
<evidence type="ECO:0000313" key="2">
    <source>
        <dbReference type="Proteomes" id="UP000182264"/>
    </source>
</evidence>
<proteinExistence type="predicted"/>
<dbReference type="OrthoDB" id="9786157at2"/>
<dbReference type="RefSeq" id="WP_072286593.1">
    <property type="nucleotide sequence ID" value="NZ_CP015455.1"/>
</dbReference>
<dbReference type="KEGG" id="pace:A6070_00610"/>
<organism evidence="1 2">
    <name type="scientific">Syntrophotalea acetylenica</name>
    <name type="common">Pelobacter acetylenicus</name>
    <dbReference type="NCBI Taxonomy" id="29542"/>
    <lineage>
        <taxon>Bacteria</taxon>
        <taxon>Pseudomonadati</taxon>
        <taxon>Thermodesulfobacteriota</taxon>
        <taxon>Desulfuromonadia</taxon>
        <taxon>Desulfuromonadales</taxon>
        <taxon>Syntrophotaleaceae</taxon>
        <taxon>Syntrophotalea</taxon>
    </lineage>
</organism>
<name>A0A1L3GGD5_SYNAC</name>
<dbReference type="EMBL" id="CP015518">
    <property type="protein sequence ID" value="APG24748.1"/>
    <property type="molecule type" value="Genomic_DNA"/>
</dbReference>
<gene>
    <name evidence="1" type="ORF">A7E75_06675</name>
</gene>
<dbReference type="AlphaFoldDB" id="A0A1L3GGD5"/>
<protein>
    <recommendedName>
        <fullName evidence="3">V-type ATP synthase subunit E</fullName>
    </recommendedName>
</protein>
<sequence length="201" mass="22341">MAEELDAFLSRIHDQGIRQAEQEAEKILAEARARAEHTVKHAELKAEKILAQAEKDASLMVSHGRTTLKQAARDVLLGLRQQMQERMQTVVRTFVGQVLDTEKTAEILSDLIREYVKTNGNVADINALVPPGQIETLEKTLRAAVAESFQGNIDIQPLPSLSQGFKLHIQDHQVTFDFSDEALAEALGTLLQPQLNALIRD</sequence>
<evidence type="ECO:0008006" key="3">
    <source>
        <dbReference type="Google" id="ProtNLM"/>
    </source>
</evidence>
<evidence type="ECO:0000313" key="1">
    <source>
        <dbReference type="EMBL" id="APG24748.1"/>
    </source>
</evidence>